<feature type="region of interest" description="Disordered" evidence="1">
    <location>
        <begin position="848"/>
        <end position="875"/>
    </location>
</feature>
<dbReference type="EMBL" id="JJQX01000190">
    <property type="protein sequence ID" value="KKH91088.1"/>
    <property type="molecule type" value="Genomic_DNA"/>
</dbReference>
<dbReference type="EMBL" id="JJQP01000073">
    <property type="protein sequence ID" value="KKH68927.1"/>
    <property type="molecule type" value="Genomic_DNA"/>
</dbReference>
<evidence type="ECO:0000313" key="26">
    <source>
        <dbReference type="Proteomes" id="UP000034692"/>
    </source>
</evidence>
<accession>A0A0F8SKD4</accession>
<dbReference type="EMBL" id="JJQR01000061">
    <property type="protein sequence ID" value="KKH76339.1"/>
    <property type="molecule type" value="Genomic_DNA"/>
</dbReference>
<dbReference type="PATRIC" id="fig|2209.51.peg.1490"/>
<dbReference type="InterPro" id="IPR015330">
    <property type="entry name" value="DNA_primase/pol_bifunc_N"/>
</dbReference>
<feature type="compositionally biased region" description="Polar residues" evidence="1">
    <location>
        <begin position="848"/>
        <end position="865"/>
    </location>
</feature>
<dbReference type="EMBL" id="JJRB01000041">
    <property type="protein sequence ID" value="KKI04836.1"/>
    <property type="molecule type" value="Genomic_DNA"/>
</dbReference>
<dbReference type="SUPFAM" id="SSF56747">
    <property type="entry name" value="Prim-pol domain"/>
    <property type="match status" value="1"/>
</dbReference>
<evidence type="ECO:0000313" key="28">
    <source>
        <dbReference type="Proteomes" id="UP000034872"/>
    </source>
</evidence>
<dbReference type="Proteomes" id="UP000034040">
    <property type="component" value="Unassembled WGS sequence"/>
</dbReference>
<dbReference type="EMBL" id="JJRA01000002">
    <property type="protein sequence ID" value="KKI06917.1"/>
    <property type="molecule type" value="Genomic_DNA"/>
</dbReference>
<evidence type="ECO:0000313" key="20">
    <source>
        <dbReference type="Proteomes" id="UP000033885"/>
    </source>
</evidence>
<dbReference type="SMART" id="SM00943">
    <property type="entry name" value="Prim-Pol"/>
    <property type="match status" value="1"/>
</dbReference>
<evidence type="ECO:0000313" key="27">
    <source>
        <dbReference type="Proteomes" id="UP000034842"/>
    </source>
</evidence>
<dbReference type="Proteomes" id="UP000034925">
    <property type="component" value="Unassembled WGS sequence"/>
</dbReference>
<dbReference type="Proteomes" id="UP000034842">
    <property type="component" value="Unassembled WGS sequence"/>
</dbReference>
<evidence type="ECO:0000313" key="6">
    <source>
        <dbReference type="EMBL" id="KKH53123.1"/>
    </source>
</evidence>
<evidence type="ECO:0000313" key="7">
    <source>
        <dbReference type="EMBL" id="KKH68876.1"/>
    </source>
</evidence>
<dbReference type="Proteomes" id="UP000033885">
    <property type="component" value="Unassembled WGS sequence"/>
</dbReference>
<dbReference type="Proteomes" id="UP000034872">
    <property type="component" value="Unassembled WGS sequence"/>
</dbReference>
<dbReference type="AlphaFoldDB" id="A0A0F8SKD4"/>
<evidence type="ECO:0000313" key="30">
    <source>
        <dbReference type="Proteomes" id="UP000034937"/>
    </source>
</evidence>
<evidence type="ECO:0000313" key="23">
    <source>
        <dbReference type="Proteomes" id="UP000034232"/>
    </source>
</evidence>
<dbReference type="InterPro" id="IPR025048">
    <property type="entry name" value="DUF3987"/>
</dbReference>
<sequence length="951" mass="109476">MTSNTAILEAARHYSNLGLIIHPLLSPDAPIINPRTNKPQSPGKGVLIKAWDDVEKPLTEKEIKKYWEYGRNPYFDKANIGLQCGKRSGVLVVDVDDWNPAIWNEFTTGLKTSEWLISRRTKRRGHIFFKHTEALKAQKHHDLGIEILSDGSNAVLPPSRHKSGQTYEFNRELKTLEDIPEMPKELITRLKALFTDNDKLKVILRKCKPCLREKFEAHQKAPNVNDWHSSTGRQQTLALMADLKANGANFEVLDLACKYIFREQYSREISEHELGPEGNKIKKPWKCDTIQRELGSITLDKNLNSKCDNCAFRGQRKQEERKKTVSSNDFLDNAVKEMTAAEIELLKTNFSQRRLICNLPKDHFITQFVAYADRMSDGYREYKILAGFWLLSSIVQRKPKIDLATSVDGIHLNIWTTFLGLSSISRKTTIIEIARHFLAYAIGKPVTDTDYSLEGYLESLSQEPIKFMVNDEVSTTYQKMGQKYNAGYFEFECKIYDGSSQNKRLASGGKREQKTFDIKDPYVTKLTASTFAKFKRSITIPDFDSGFGFRYVYAAPTYEFNQRPLRLTTDEDITARSDLEKRTALLVRFFRDMPPFTMDIEPEAMQFYIDTDIDVNKQFAKASNQEFLASVWSRYGIYILKFAALIEIGKSTVSSKITLESMKIAAAMILDYFLPTICDVYNLLTVDPTNNMIDRIIEALKASNGICAHSDLLRKTKLKSREFHELILTMQESGQIEVISEKSQGNNKTQFFYRLIDCDAVRLSLDRGQIHQIPQVPQIPRVSNEEIQERIWENLKELKECTPTHLDVQTKQYNNSQILSNSPIENSVRYSGNLGNLDNLGNLPTNQSELSYYTDSSSNRTAFSNRDSRDPKRHLKSDLSELERTKVDLIDYKRESQKYTEWIHSSLMDQFITDYMENRQITEGRDYLTTVAQMCNSNKWNYPAGIFEESF</sequence>
<dbReference type="Proteomes" id="UP000034547">
    <property type="component" value="Unassembled WGS sequence"/>
</dbReference>
<dbReference type="Proteomes" id="UP000034142">
    <property type="component" value="Unassembled WGS sequence"/>
</dbReference>
<feature type="compositionally biased region" description="Basic and acidic residues" evidence="1">
    <location>
        <begin position="866"/>
        <end position="875"/>
    </location>
</feature>
<protein>
    <recommendedName>
        <fullName evidence="2">DNA primase/polymerase bifunctional N-terminal domain-containing protein</fullName>
    </recommendedName>
</protein>
<dbReference type="EMBL" id="JJQZ01000005">
    <property type="protein sequence ID" value="KKI00039.1"/>
    <property type="molecule type" value="Genomic_DNA"/>
</dbReference>
<evidence type="ECO:0000313" key="12">
    <source>
        <dbReference type="EMBL" id="KKH80659.1"/>
    </source>
</evidence>
<dbReference type="Proteomes" id="UP000033814">
    <property type="component" value="Unassembled WGS sequence"/>
</dbReference>
<evidence type="ECO:0000256" key="1">
    <source>
        <dbReference type="SAM" id="MobiDB-lite"/>
    </source>
</evidence>
<evidence type="ECO:0000313" key="22">
    <source>
        <dbReference type="Proteomes" id="UP000034040"/>
    </source>
</evidence>
<evidence type="ECO:0000259" key="2">
    <source>
        <dbReference type="SMART" id="SM00943"/>
    </source>
</evidence>
<evidence type="ECO:0000313" key="29">
    <source>
        <dbReference type="Proteomes" id="UP000034925"/>
    </source>
</evidence>
<dbReference type="EMBL" id="JJQT01000114">
    <property type="protein sequence ID" value="KKH78916.1"/>
    <property type="molecule type" value="Genomic_DNA"/>
</dbReference>
<dbReference type="EMBL" id="JJQW01000059">
    <property type="protein sequence ID" value="KKH88500.1"/>
    <property type="molecule type" value="Genomic_DNA"/>
</dbReference>
<evidence type="ECO:0000313" key="9">
    <source>
        <dbReference type="EMBL" id="KKH71887.1"/>
    </source>
</evidence>
<reference evidence="18 19" key="1">
    <citation type="journal article" date="2015" name="ISME J.">
        <title>Genomic and phenotypic differentiation among Methanosarcina mazei populations from Columbia River sediment.</title>
        <authorList>
            <person name="Youngblut N.D."/>
            <person name="Wirth J.S."/>
            <person name="Henriksen J.R."/>
            <person name="Smith M."/>
            <person name="Simon H."/>
            <person name="Metcalf W.W."/>
            <person name="Whitaker R.J."/>
        </authorList>
    </citation>
    <scope>NUCLEOTIDE SEQUENCE [LARGE SCALE GENOMIC DNA]</scope>
    <source>
        <strain evidence="4 21">1.H.A.1A.3</strain>
        <strain evidence="5 19">1.H.A.1A.6</strain>
        <strain evidence="6 23">1.H.A.2.3</strain>
        <strain evidence="7 26">1.H.A.2.7</strain>
        <strain evidence="8">1.H.A.2.8</strain>
        <strain evidence="10 29">1.H.M.1A.1</strain>
        <strain evidence="9 22">1.H.M.1A.2</strain>
        <strain evidence="11 27">1.H.M.1A.3</strain>
        <strain evidence="12 18">1.H.M.2.2</strain>
        <strain evidence="13 30">1.H.M.2.3</strain>
        <strain evidence="14 25">1.H.M.2.4</strain>
        <strain evidence="15 28">1.H.T.2.1</strain>
        <strain evidence="17 20">1.H.T.2.3</strain>
        <strain evidence="16 24">1.H.T.2.5</strain>
        <strain evidence="3">2.F.A.2.3</strain>
    </source>
</reference>
<evidence type="ECO:0000313" key="19">
    <source>
        <dbReference type="Proteomes" id="UP000033864"/>
    </source>
</evidence>
<dbReference type="EMBL" id="JJQS01000129">
    <property type="protein sequence ID" value="KKH71887.1"/>
    <property type="molecule type" value="Genomic_DNA"/>
</dbReference>
<dbReference type="Proteomes" id="UP000034692">
    <property type="component" value="Unassembled WGS sequence"/>
</dbReference>
<dbReference type="RefSeq" id="WP_048041765.1">
    <property type="nucleotide sequence ID" value="NZ_JBLVWA010000194.1"/>
</dbReference>
<evidence type="ECO:0000313" key="10">
    <source>
        <dbReference type="EMBL" id="KKH76339.1"/>
    </source>
</evidence>
<comment type="caution">
    <text evidence="15">The sequence shown here is derived from an EMBL/GenBank/DDBJ whole genome shotgun (WGS) entry which is preliminary data.</text>
</comment>
<name>A0A0F8SKD4_METMZ</name>
<dbReference type="Pfam" id="PF13148">
    <property type="entry name" value="DUF3987"/>
    <property type="match status" value="1"/>
</dbReference>
<dbReference type="Pfam" id="PF09250">
    <property type="entry name" value="Prim-Pol"/>
    <property type="match status" value="1"/>
</dbReference>
<evidence type="ECO:0000313" key="21">
    <source>
        <dbReference type="Proteomes" id="UP000034021"/>
    </source>
</evidence>
<evidence type="ECO:0000313" key="3">
    <source>
        <dbReference type="EMBL" id="KKF98477.1"/>
    </source>
</evidence>
<dbReference type="Proteomes" id="UP000034668">
    <property type="component" value="Unassembled WGS sequence"/>
</dbReference>
<dbReference type="EMBL" id="JJQH01000111">
    <property type="protein sequence ID" value="KKH39390.1"/>
    <property type="molecule type" value="Genomic_DNA"/>
</dbReference>
<gene>
    <name evidence="3" type="ORF">DU31_07935</name>
    <name evidence="4" type="ORF">DU50_06800</name>
    <name evidence="8" type="ORF">DU73_04135</name>
    <name evidence="7" type="ORF">DU75_08665</name>
    <name evidence="6" type="ORF">DU76_10720</name>
    <name evidence="9" type="ORF">DU77_11150</name>
    <name evidence="11" type="ORF">DU78_03915</name>
    <name evidence="14" type="ORF">DU79_11920</name>
    <name evidence="17" type="ORF">DU81_06995</name>
    <name evidence="12" type="ORF">DU82_14960</name>
    <name evidence="16" type="ORF">DU83_14945</name>
    <name evidence="15" type="ORF">DU84_16320</name>
    <name evidence="5" type="ORF">DU85_08995</name>
    <name evidence="10" type="ORF">DU86_08595</name>
    <name evidence="13" type="ORF">DU88_15885</name>
</gene>
<evidence type="ECO:0000313" key="4">
    <source>
        <dbReference type="EMBL" id="KKH39390.1"/>
    </source>
</evidence>
<evidence type="ECO:0000313" key="18">
    <source>
        <dbReference type="Proteomes" id="UP000033814"/>
    </source>
</evidence>
<evidence type="ECO:0000313" key="14">
    <source>
        <dbReference type="EMBL" id="KKH91088.1"/>
    </source>
</evidence>
<evidence type="ECO:0000313" key="25">
    <source>
        <dbReference type="Proteomes" id="UP000034668"/>
    </source>
</evidence>
<feature type="domain" description="DNA primase/polymerase bifunctional N-terminal" evidence="2">
    <location>
        <begin position="11"/>
        <end position="186"/>
    </location>
</feature>
<evidence type="ECO:0000313" key="11">
    <source>
        <dbReference type="EMBL" id="KKH78916.1"/>
    </source>
</evidence>
<dbReference type="EMBL" id="JJQV01000133">
    <property type="protein sequence ID" value="KKH80659.1"/>
    <property type="molecule type" value="Genomic_DNA"/>
</dbReference>
<proteinExistence type="predicted"/>
<dbReference type="Proteomes" id="UP000034937">
    <property type="component" value="Unassembled WGS sequence"/>
</dbReference>
<dbReference type="EMBL" id="JJQO01000047">
    <property type="protein sequence ID" value="KKH68876.1"/>
    <property type="molecule type" value="Genomic_DNA"/>
</dbReference>
<dbReference type="Proteomes" id="UP000034021">
    <property type="component" value="Unassembled WGS sequence"/>
</dbReference>
<evidence type="ECO:0000313" key="17">
    <source>
        <dbReference type="EMBL" id="KKI06917.1"/>
    </source>
</evidence>
<evidence type="ECO:0000313" key="15">
    <source>
        <dbReference type="EMBL" id="KKI00039.1"/>
    </source>
</evidence>
<dbReference type="EMBL" id="JJOR01000174">
    <property type="protein sequence ID" value="KKF98477.1"/>
    <property type="molecule type" value="Genomic_DNA"/>
</dbReference>
<organism evidence="15 28">
    <name type="scientific">Methanosarcina mazei</name>
    <name type="common">Methanosarcina frisia</name>
    <dbReference type="NCBI Taxonomy" id="2209"/>
    <lineage>
        <taxon>Archaea</taxon>
        <taxon>Methanobacteriati</taxon>
        <taxon>Methanobacteriota</taxon>
        <taxon>Stenosarchaea group</taxon>
        <taxon>Methanomicrobia</taxon>
        <taxon>Methanosarcinales</taxon>
        <taxon>Methanosarcinaceae</taxon>
        <taxon>Methanosarcina</taxon>
    </lineage>
</organism>
<dbReference type="Proteomes" id="UP000033864">
    <property type="component" value="Unassembled WGS sequence"/>
</dbReference>
<dbReference type="EMBL" id="JJQM01000126">
    <property type="protein sequence ID" value="KKH53123.1"/>
    <property type="molecule type" value="Genomic_DNA"/>
</dbReference>
<evidence type="ECO:0000313" key="13">
    <source>
        <dbReference type="EMBL" id="KKH88500.1"/>
    </source>
</evidence>
<evidence type="ECO:0000313" key="16">
    <source>
        <dbReference type="EMBL" id="KKI04836.1"/>
    </source>
</evidence>
<evidence type="ECO:0000313" key="5">
    <source>
        <dbReference type="EMBL" id="KKH51305.1"/>
    </source>
</evidence>
<dbReference type="CDD" id="cd04859">
    <property type="entry name" value="Prim_Pol"/>
    <property type="match status" value="1"/>
</dbReference>
<dbReference type="EMBL" id="JJQJ01000061">
    <property type="protein sequence ID" value="KKH51305.1"/>
    <property type="molecule type" value="Genomic_DNA"/>
</dbReference>
<evidence type="ECO:0000313" key="24">
    <source>
        <dbReference type="Proteomes" id="UP000034547"/>
    </source>
</evidence>
<dbReference type="Proteomes" id="UP000034232">
    <property type="component" value="Unassembled WGS sequence"/>
</dbReference>
<evidence type="ECO:0000313" key="8">
    <source>
        <dbReference type="EMBL" id="KKH68927.1"/>
    </source>
</evidence>